<evidence type="ECO:0000259" key="4">
    <source>
        <dbReference type="Pfam" id="PF00933"/>
    </source>
</evidence>
<keyword evidence="3" id="KW-0326">Glycosidase</keyword>
<name>A0A2P8H5Y5_9BACL</name>
<dbReference type="Pfam" id="PF00933">
    <property type="entry name" value="Glyco_hydro_3"/>
    <property type="match status" value="1"/>
</dbReference>
<dbReference type="SUPFAM" id="SSF51445">
    <property type="entry name" value="(Trans)glycosidases"/>
    <property type="match status" value="1"/>
</dbReference>
<dbReference type="Proteomes" id="UP000242682">
    <property type="component" value="Unassembled WGS sequence"/>
</dbReference>
<dbReference type="Gene3D" id="3.20.20.300">
    <property type="entry name" value="Glycoside hydrolase, family 3, N-terminal domain"/>
    <property type="match status" value="1"/>
</dbReference>
<dbReference type="NCBIfam" id="NF003740">
    <property type="entry name" value="PRK05337.1"/>
    <property type="match status" value="1"/>
</dbReference>
<dbReference type="EMBL" id="PYAT01000002">
    <property type="protein sequence ID" value="PSL41636.1"/>
    <property type="molecule type" value="Genomic_DNA"/>
</dbReference>
<dbReference type="GO" id="GO:0009254">
    <property type="term" value="P:peptidoglycan turnover"/>
    <property type="evidence" value="ECO:0007669"/>
    <property type="project" value="TreeGrafter"/>
</dbReference>
<gene>
    <name evidence="5" type="ORF">B0H99_102320</name>
</gene>
<dbReference type="PANTHER" id="PTHR30480">
    <property type="entry name" value="BETA-HEXOSAMINIDASE-RELATED"/>
    <property type="match status" value="1"/>
</dbReference>
<sequence>MTLKKKVGRLFIAGFHGKVVSKEIKHLIHTYHIAGIILFVRNIGTTSEILALTRNLQKEAKAAGYKTPLLICIDQENGTVRRISEGTTAIPGAMLLGATQNPMHAYQAGALTGKELKALGINWNLAPVADINNNPENPVIGVRSFGEEAESVAEMAKQFMWGMKKAGVMSTLKHFPGHGDTAVDSHRDLPVIAHDLKRLHEVELVPFKAGAAAGADAVMTAHVYFPALEKEPNLPATLSRSVITGLLREELEFDGVIVTDCMEMDAIINGIGTVKGCVKAVEAGVDLVLVSHSHAVQEQAILALVDAVEKGNIPEQQIDQSTGRIESMISGNASGDNIEESYGIEAFIGSQAHYEEMKPIYQDGITLVGENGKPIQAEDKVLMVYPSDEYSAIVEDLHIANSALAEKLKRIHGDVQAFEVDLSRYEEAEAALADKAKTADHIVVLTSNAFKVPKQQKLVAYLMDSGKPVDVVVTRAPYDAALFPEANRRICTYEFTPIALDVVARVLAGKTEIKGKLPVTLIQPIRSSET</sequence>
<dbReference type="InterPro" id="IPR001764">
    <property type="entry name" value="Glyco_hydro_3_N"/>
</dbReference>
<comment type="caution">
    <text evidence="5">The sequence shown here is derived from an EMBL/GenBank/DDBJ whole genome shotgun (WGS) entry which is preliminary data.</text>
</comment>
<protein>
    <submittedName>
        <fullName evidence="5">Beta-N-acetylhexosaminidase</fullName>
    </submittedName>
</protein>
<evidence type="ECO:0000256" key="1">
    <source>
        <dbReference type="ARBA" id="ARBA00005336"/>
    </source>
</evidence>
<dbReference type="GO" id="GO:0004553">
    <property type="term" value="F:hydrolase activity, hydrolyzing O-glycosyl compounds"/>
    <property type="evidence" value="ECO:0007669"/>
    <property type="project" value="InterPro"/>
</dbReference>
<dbReference type="InterPro" id="IPR036962">
    <property type="entry name" value="Glyco_hydro_3_N_sf"/>
</dbReference>
<keyword evidence="2" id="KW-0378">Hydrolase</keyword>
<dbReference type="InterPro" id="IPR036881">
    <property type="entry name" value="Glyco_hydro_3_C_sf"/>
</dbReference>
<dbReference type="Gene3D" id="3.40.50.1700">
    <property type="entry name" value="Glycoside hydrolase family 3 C-terminal domain"/>
    <property type="match status" value="1"/>
</dbReference>
<evidence type="ECO:0000313" key="6">
    <source>
        <dbReference type="Proteomes" id="UP000242682"/>
    </source>
</evidence>
<keyword evidence="6" id="KW-1185">Reference proteome</keyword>
<dbReference type="PANTHER" id="PTHR30480:SF16">
    <property type="entry name" value="GLYCOSIDE HYDROLASE FAMILY 3 DOMAIN PROTEIN"/>
    <property type="match status" value="1"/>
</dbReference>
<dbReference type="AlphaFoldDB" id="A0A2P8H5Y5"/>
<evidence type="ECO:0000256" key="2">
    <source>
        <dbReference type="ARBA" id="ARBA00022801"/>
    </source>
</evidence>
<dbReference type="RefSeq" id="WP_245894374.1">
    <property type="nucleotide sequence ID" value="NZ_PYAT01000002.1"/>
</dbReference>
<reference evidence="5 6" key="1">
    <citation type="submission" date="2018-03" db="EMBL/GenBank/DDBJ databases">
        <title>Genomic Encyclopedia of Type Strains, Phase III (KMG-III): the genomes of soil and plant-associated and newly described type strains.</title>
        <authorList>
            <person name="Whitman W."/>
        </authorList>
    </citation>
    <scope>NUCLEOTIDE SEQUENCE [LARGE SCALE GENOMIC DNA]</scope>
    <source>
        <strain evidence="5 6">CGMCC 1.12259</strain>
    </source>
</reference>
<proteinExistence type="inferred from homology"/>
<evidence type="ECO:0000313" key="5">
    <source>
        <dbReference type="EMBL" id="PSL41636.1"/>
    </source>
</evidence>
<dbReference type="InterPro" id="IPR050226">
    <property type="entry name" value="NagZ_Beta-hexosaminidase"/>
</dbReference>
<accession>A0A2P8H5Y5</accession>
<evidence type="ECO:0000256" key="3">
    <source>
        <dbReference type="ARBA" id="ARBA00023295"/>
    </source>
</evidence>
<feature type="domain" description="Glycoside hydrolase family 3 N-terminal" evidence="4">
    <location>
        <begin position="2"/>
        <end position="327"/>
    </location>
</feature>
<dbReference type="InterPro" id="IPR017853">
    <property type="entry name" value="GH"/>
</dbReference>
<comment type="similarity">
    <text evidence="1">Belongs to the glycosyl hydrolase 3 family.</text>
</comment>
<dbReference type="GO" id="GO:0005975">
    <property type="term" value="P:carbohydrate metabolic process"/>
    <property type="evidence" value="ECO:0007669"/>
    <property type="project" value="InterPro"/>
</dbReference>
<organism evidence="5 6">
    <name type="scientific">Planomicrobium soli</name>
    <dbReference type="NCBI Taxonomy" id="1176648"/>
    <lineage>
        <taxon>Bacteria</taxon>
        <taxon>Bacillati</taxon>
        <taxon>Bacillota</taxon>
        <taxon>Bacilli</taxon>
        <taxon>Bacillales</taxon>
        <taxon>Caryophanaceae</taxon>
        <taxon>Planomicrobium</taxon>
    </lineage>
</organism>